<reference evidence="1 2" key="1">
    <citation type="submission" date="2016-12" db="EMBL/GenBank/DDBJ databases">
        <authorList>
            <person name="Song W.-J."/>
            <person name="Kurnit D.M."/>
        </authorList>
    </citation>
    <scope>NUCLEOTIDE SEQUENCE [LARGE SCALE GENOMIC DNA]</scope>
    <source>
        <strain evidence="1 2">IMCC3135</strain>
    </source>
</reference>
<organism evidence="1 2">
    <name type="scientific">Granulosicoccus antarcticus IMCC3135</name>
    <dbReference type="NCBI Taxonomy" id="1192854"/>
    <lineage>
        <taxon>Bacteria</taxon>
        <taxon>Pseudomonadati</taxon>
        <taxon>Pseudomonadota</taxon>
        <taxon>Gammaproteobacteria</taxon>
        <taxon>Chromatiales</taxon>
        <taxon>Granulosicoccaceae</taxon>
        <taxon>Granulosicoccus</taxon>
    </lineage>
</organism>
<accession>A0A2Z2NJS9</accession>
<sequence>MEVMPAWIQQQESVIGFVELTSMVSELMVVFEGEQSDDWAEEGQSGSDWVSPSTLTRVIRHGSSASLHSVLNQVPDAVSAEFEVIHDNSKVFSWCEYLWPHLRSRELVQERSEQIKIPVKCFYEMMSFHQERSTSWLRRYRSLMNEELSLRDCRIEVDKVGVVAQPDSFQIFKSVGHFSGR</sequence>
<proteinExistence type="predicted"/>
<dbReference type="EMBL" id="CP018632">
    <property type="protein sequence ID" value="ASJ70138.1"/>
    <property type="molecule type" value="Genomic_DNA"/>
</dbReference>
<keyword evidence="2" id="KW-1185">Reference proteome</keyword>
<dbReference type="AlphaFoldDB" id="A0A2Z2NJS9"/>
<gene>
    <name evidence="1" type="ORF">IMCC3135_00035</name>
</gene>
<protein>
    <submittedName>
        <fullName evidence="1">Uncharacterized protein</fullName>
    </submittedName>
</protein>
<evidence type="ECO:0000313" key="1">
    <source>
        <dbReference type="EMBL" id="ASJ70138.1"/>
    </source>
</evidence>
<dbReference type="RefSeq" id="WP_157735644.1">
    <property type="nucleotide sequence ID" value="NZ_CP018632.1"/>
</dbReference>
<dbReference type="KEGG" id="gai:IMCC3135_00035"/>
<name>A0A2Z2NJS9_9GAMM</name>
<dbReference type="Proteomes" id="UP000250079">
    <property type="component" value="Chromosome"/>
</dbReference>
<evidence type="ECO:0000313" key="2">
    <source>
        <dbReference type="Proteomes" id="UP000250079"/>
    </source>
</evidence>